<sequence>MKSDEAYKGYRIAVPAEFEELFSHFYFAENNSEGPITQTLLPTFQTMMVFSFGAPLLLVTKENEEISMDRCLVLGPIKQAFTYILPAGGEMLVVNFKDDAFFRFFGTASLSEYLHPDDLLNDNCFTALWTSLGKMDTVAEKVSQLLEFSRPYIQNRHPLTEQIIALGNGPISPVKEISAQEKLSERSVQMNLKKHLGYSSREIGRYMRFLKAIELVQQLAIENEQVNWFEVIETCGFYDQSQLIHDFKHYLNLSPAKYLKFQQGICHSRG</sequence>
<dbReference type="Pfam" id="PF12833">
    <property type="entry name" value="HTH_18"/>
    <property type="match status" value="1"/>
</dbReference>
<evidence type="ECO:0000313" key="2">
    <source>
        <dbReference type="EMBL" id="QNN43556.1"/>
    </source>
</evidence>
<dbReference type="RefSeq" id="WP_187594026.1">
    <property type="nucleotide sequence ID" value="NZ_CP060723.1"/>
</dbReference>
<evidence type="ECO:0000259" key="1">
    <source>
        <dbReference type="PROSITE" id="PS01124"/>
    </source>
</evidence>
<dbReference type="SMART" id="SM00342">
    <property type="entry name" value="HTH_ARAC"/>
    <property type="match status" value="1"/>
</dbReference>
<dbReference type="AlphaFoldDB" id="A0A7G9QJN1"/>
<organism evidence="2 3">
    <name type="scientific">Pedobacter roseus</name>
    <dbReference type="NCBI Taxonomy" id="336820"/>
    <lineage>
        <taxon>Bacteria</taxon>
        <taxon>Pseudomonadati</taxon>
        <taxon>Bacteroidota</taxon>
        <taxon>Sphingobacteriia</taxon>
        <taxon>Sphingobacteriales</taxon>
        <taxon>Sphingobacteriaceae</taxon>
        <taxon>Pedobacter</taxon>
    </lineage>
</organism>
<protein>
    <submittedName>
        <fullName evidence="2">Helix-turn-helix transcriptional regulator</fullName>
    </submittedName>
</protein>
<dbReference type="GO" id="GO:0043565">
    <property type="term" value="F:sequence-specific DNA binding"/>
    <property type="evidence" value="ECO:0007669"/>
    <property type="project" value="InterPro"/>
</dbReference>
<reference evidence="2 3" key="1">
    <citation type="submission" date="2020-08" db="EMBL/GenBank/DDBJ databases">
        <title>Genome sequence of Pedobacter roseus KACC 11594T.</title>
        <authorList>
            <person name="Hyun D.-W."/>
            <person name="Bae J.-W."/>
        </authorList>
    </citation>
    <scope>NUCLEOTIDE SEQUENCE [LARGE SCALE GENOMIC DNA]</scope>
    <source>
        <strain evidence="2 3">KACC 11594</strain>
    </source>
</reference>
<accession>A0A7G9QJN1</accession>
<proteinExistence type="predicted"/>
<dbReference type="Gene3D" id="1.10.10.60">
    <property type="entry name" value="Homeodomain-like"/>
    <property type="match status" value="1"/>
</dbReference>
<dbReference type="Proteomes" id="UP000515806">
    <property type="component" value="Chromosome"/>
</dbReference>
<evidence type="ECO:0000313" key="3">
    <source>
        <dbReference type="Proteomes" id="UP000515806"/>
    </source>
</evidence>
<dbReference type="KEGG" id="proe:H9L23_05510"/>
<dbReference type="EMBL" id="CP060723">
    <property type="protein sequence ID" value="QNN43556.1"/>
    <property type="molecule type" value="Genomic_DNA"/>
</dbReference>
<dbReference type="InterPro" id="IPR046532">
    <property type="entry name" value="DUF6597"/>
</dbReference>
<name>A0A7G9QJN1_9SPHI</name>
<dbReference type="Pfam" id="PF20240">
    <property type="entry name" value="DUF6597"/>
    <property type="match status" value="1"/>
</dbReference>
<gene>
    <name evidence="2" type="ORF">H9L23_05510</name>
</gene>
<dbReference type="InterPro" id="IPR018060">
    <property type="entry name" value="HTH_AraC"/>
</dbReference>
<dbReference type="GO" id="GO:0003700">
    <property type="term" value="F:DNA-binding transcription factor activity"/>
    <property type="evidence" value="ECO:0007669"/>
    <property type="project" value="InterPro"/>
</dbReference>
<keyword evidence="3" id="KW-1185">Reference proteome</keyword>
<dbReference type="PROSITE" id="PS01124">
    <property type="entry name" value="HTH_ARAC_FAMILY_2"/>
    <property type="match status" value="1"/>
</dbReference>
<feature type="domain" description="HTH araC/xylS-type" evidence="1">
    <location>
        <begin position="174"/>
        <end position="261"/>
    </location>
</feature>